<dbReference type="Proteomes" id="UP000078544">
    <property type="component" value="Unassembled WGS sequence"/>
</dbReference>
<protein>
    <submittedName>
        <fullName evidence="1">Uncharacterized protein</fullName>
    </submittedName>
</protein>
<reference evidence="1 2" key="1">
    <citation type="journal article" date="2016" name="Genome Biol. Evol.">
        <title>Divergent and convergent evolution of fungal pathogenicity.</title>
        <authorList>
            <person name="Shang Y."/>
            <person name="Xiao G."/>
            <person name="Zheng P."/>
            <person name="Cen K."/>
            <person name="Zhan S."/>
            <person name="Wang C."/>
        </authorList>
    </citation>
    <scope>NUCLEOTIDE SEQUENCE [LARGE SCALE GENOMIC DNA]</scope>
    <source>
        <strain evidence="1 2">RCEF 2490</strain>
    </source>
</reference>
<keyword evidence="2" id="KW-1185">Reference proteome</keyword>
<name>A0A168D3Y8_9HYPO</name>
<organism evidence="1 2">
    <name type="scientific">Moelleriella libera RCEF 2490</name>
    <dbReference type="NCBI Taxonomy" id="1081109"/>
    <lineage>
        <taxon>Eukaryota</taxon>
        <taxon>Fungi</taxon>
        <taxon>Dikarya</taxon>
        <taxon>Ascomycota</taxon>
        <taxon>Pezizomycotina</taxon>
        <taxon>Sordariomycetes</taxon>
        <taxon>Hypocreomycetidae</taxon>
        <taxon>Hypocreales</taxon>
        <taxon>Clavicipitaceae</taxon>
        <taxon>Moelleriella</taxon>
    </lineage>
</organism>
<dbReference type="AlphaFoldDB" id="A0A168D3Y8"/>
<evidence type="ECO:0000313" key="2">
    <source>
        <dbReference type="Proteomes" id="UP000078544"/>
    </source>
</evidence>
<gene>
    <name evidence="1" type="ORF">AAL_03290</name>
</gene>
<dbReference type="EMBL" id="AZGY01000006">
    <property type="protein sequence ID" value="KZZ97326.1"/>
    <property type="molecule type" value="Genomic_DNA"/>
</dbReference>
<evidence type="ECO:0000313" key="1">
    <source>
        <dbReference type="EMBL" id="KZZ97326.1"/>
    </source>
</evidence>
<sequence length="135" mass="15058">MACFDVVGRALSAAVGNVTAITARDDGSTPLDRLNSVRCSASIQGADLGGRYKQCMDKMASQWGRWAEAEVGNWREGIGCRCQYGSPYWGGYREARRRIWDAVLKKNRSCSDVQYRKMEIGMGVTQLSFSCRDTR</sequence>
<proteinExistence type="predicted"/>
<comment type="caution">
    <text evidence="1">The sequence shown here is derived from an EMBL/GenBank/DDBJ whole genome shotgun (WGS) entry which is preliminary data.</text>
</comment>
<accession>A0A168D3Y8</accession>